<feature type="signal peptide" evidence="1">
    <location>
        <begin position="1"/>
        <end position="33"/>
    </location>
</feature>
<dbReference type="Proteomes" id="UP000293433">
    <property type="component" value="Unassembled WGS sequence"/>
</dbReference>
<comment type="caution">
    <text evidence="2">The sequence shown here is derived from an EMBL/GenBank/DDBJ whole genome shotgun (WGS) entry which is preliminary data.</text>
</comment>
<proteinExistence type="predicted"/>
<dbReference type="AlphaFoldDB" id="A0A4Q7LS37"/>
<keyword evidence="3" id="KW-1185">Reference proteome</keyword>
<reference evidence="2 3" key="1">
    <citation type="submission" date="2019-02" db="EMBL/GenBank/DDBJ databases">
        <title>Genomic Encyclopedia of Type Strains, Phase IV (KMG-IV): sequencing the most valuable type-strain genomes for metagenomic binning, comparative biology and taxonomic classification.</title>
        <authorList>
            <person name="Goeker M."/>
        </authorList>
    </citation>
    <scope>NUCLEOTIDE SEQUENCE [LARGE SCALE GENOMIC DNA]</scope>
    <source>
        <strain evidence="2 3">DSM 10617</strain>
    </source>
</reference>
<keyword evidence="1" id="KW-0732">Signal</keyword>
<accession>A0A4Q7LS37</accession>
<evidence type="ECO:0000313" key="3">
    <source>
        <dbReference type="Proteomes" id="UP000293433"/>
    </source>
</evidence>
<sequence>MNTSRSFPALALSAALSMALIGAAVLTSLPAAAADAPAAAPVKKKAAKAPALPDLSPEQLANAERVLTGASACEFDQSVSVDAVKDKAGYFKVGYKGKSWVMAPEPTTTGAVRLEDKKNGLVWLQIANKSMLMNAKIGRRMVDNCVHPTQKT</sequence>
<dbReference type="OrthoDB" id="5297272at2"/>
<evidence type="ECO:0000313" key="2">
    <source>
        <dbReference type="EMBL" id="RZS57243.1"/>
    </source>
</evidence>
<dbReference type="RefSeq" id="WP_130481636.1">
    <property type="nucleotide sequence ID" value="NZ_SGWV01000008.1"/>
</dbReference>
<name>A0A4Q7LS37_9BURK</name>
<evidence type="ECO:0000256" key="1">
    <source>
        <dbReference type="SAM" id="SignalP"/>
    </source>
</evidence>
<gene>
    <name evidence="2" type="ORF">EV685_1811</name>
</gene>
<feature type="chain" id="PRO_5020255412" evidence="1">
    <location>
        <begin position="34"/>
        <end position="152"/>
    </location>
</feature>
<protein>
    <submittedName>
        <fullName evidence="2">Uncharacterized protein</fullName>
    </submittedName>
</protein>
<dbReference type="EMBL" id="SGWV01000008">
    <property type="protein sequence ID" value="RZS57243.1"/>
    <property type="molecule type" value="Genomic_DNA"/>
</dbReference>
<organism evidence="2 3">
    <name type="scientific">Sphaerotilus mobilis</name>
    <dbReference type="NCBI Taxonomy" id="47994"/>
    <lineage>
        <taxon>Bacteria</taxon>
        <taxon>Pseudomonadati</taxon>
        <taxon>Pseudomonadota</taxon>
        <taxon>Betaproteobacteria</taxon>
        <taxon>Burkholderiales</taxon>
        <taxon>Sphaerotilaceae</taxon>
        <taxon>Sphaerotilus</taxon>
    </lineage>
</organism>